<reference evidence="2" key="1">
    <citation type="submission" date="2020-05" db="EMBL/GenBank/DDBJ databases">
        <title>Phylogenomic resolution of chytrid fungi.</title>
        <authorList>
            <person name="Stajich J.E."/>
            <person name="Amses K."/>
            <person name="Simmons R."/>
            <person name="Seto K."/>
            <person name="Myers J."/>
            <person name="Bonds A."/>
            <person name="Quandt C.A."/>
            <person name="Barry K."/>
            <person name="Liu P."/>
            <person name="Grigoriev I."/>
            <person name="Longcore J.E."/>
            <person name="James T.Y."/>
        </authorList>
    </citation>
    <scope>NUCLEOTIDE SEQUENCE</scope>
    <source>
        <strain evidence="2">JEL0513</strain>
    </source>
</reference>
<gene>
    <name evidence="2" type="ORF">HK100_011869</name>
</gene>
<name>A0AAD5T1J8_9FUNG</name>
<evidence type="ECO:0000256" key="1">
    <source>
        <dbReference type="SAM" id="MobiDB-lite"/>
    </source>
</evidence>
<dbReference type="Proteomes" id="UP001211907">
    <property type="component" value="Unassembled WGS sequence"/>
</dbReference>
<proteinExistence type="predicted"/>
<dbReference type="AlphaFoldDB" id="A0AAD5T1J8"/>
<feature type="compositionally biased region" description="Basic and acidic residues" evidence="1">
    <location>
        <begin position="1"/>
        <end position="14"/>
    </location>
</feature>
<evidence type="ECO:0000313" key="2">
    <source>
        <dbReference type="EMBL" id="KAJ3122691.1"/>
    </source>
</evidence>
<comment type="caution">
    <text evidence="2">The sequence shown here is derived from an EMBL/GenBank/DDBJ whole genome shotgun (WGS) entry which is preliminary data.</text>
</comment>
<keyword evidence="3" id="KW-1185">Reference proteome</keyword>
<feature type="compositionally biased region" description="Polar residues" evidence="1">
    <location>
        <begin position="16"/>
        <end position="26"/>
    </location>
</feature>
<dbReference type="EMBL" id="JADGJH010000788">
    <property type="protein sequence ID" value="KAJ3122691.1"/>
    <property type="molecule type" value="Genomic_DNA"/>
</dbReference>
<sequence>MRMENESKKNEKNAQQKRGMSTPAASQAWMTAEPASICTLLPSMNTSTGARMWREVPNARRGVLPIYSFVCLITIVN</sequence>
<organism evidence="2 3">
    <name type="scientific">Physocladia obscura</name>
    <dbReference type="NCBI Taxonomy" id="109957"/>
    <lineage>
        <taxon>Eukaryota</taxon>
        <taxon>Fungi</taxon>
        <taxon>Fungi incertae sedis</taxon>
        <taxon>Chytridiomycota</taxon>
        <taxon>Chytridiomycota incertae sedis</taxon>
        <taxon>Chytridiomycetes</taxon>
        <taxon>Chytridiales</taxon>
        <taxon>Chytriomycetaceae</taxon>
        <taxon>Physocladia</taxon>
    </lineage>
</organism>
<accession>A0AAD5T1J8</accession>
<evidence type="ECO:0000313" key="3">
    <source>
        <dbReference type="Proteomes" id="UP001211907"/>
    </source>
</evidence>
<feature type="region of interest" description="Disordered" evidence="1">
    <location>
        <begin position="1"/>
        <end position="26"/>
    </location>
</feature>
<protein>
    <submittedName>
        <fullName evidence="2">Uncharacterized protein</fullName>
    </submittedName>
</protein>